<dbReference type="InterPro" id="IPR042047">
    <property type="entry name" value="SleB_dom1"/>
</dbReference>
<keyword evidence="1" id="KW-1133">Transmembrane helix</keyword>
<keyword evidence="1" id="KW-0812">Transmembrane</keyword>
<dbReference type="GO" id="GO:0016787">
    <property type="term" value="F:hydrolase activity"/>
    <property type="evidence" value="ECO:0007669"/>
    <property type="project" value="InterPro"/>
</dbReference>
<evidence type="ECO:0000256" key="1">
    <source>
        <dbReference type="SAM" id="Phobius"/>
    </source>
</evidence>
<organism evidence="3">
    <name type="scientific">marine sediment metagenome</name>
    <dbReference type="NCBI Taxonomy" id="412755"/>
    <lineage>
        <taxon>unclassified sequences</taxon>
        <taxon>metagenomes</taxon>
        <taxon>ecological metagenomes</taxon>
    </lineage>
</organism>
<dbReference type="Pfam" id="PF07486">
    <property type="entry name" value="Hydrolase_2"/>
    <property type="match status" value="1"/>
</dbReference>
<sequence>MKKLDDIVLALTFIGIFAIGIATYAVLNVTTRPEMITDALELPVRKSEVIMWDIIGDEFPPPPAWYTDYESEVVYYDEPGIFTNQRSYSKEEHVCMAKNIYFEARNESIQGQILVALVTIQRVEDPRWPNDICGVVYDNKQFSWYSDGLSDNPKHKRKFIQSLLVTSAILSPDTSMEDFTHNATHYHADYVNPKWAKHMIRLVKVDTHIAYREETETRVSL</sequence>
<dbReference type="EMBL" id="LAZR01014609">
    <property type="protein sequence ID" value="KKM16734.1"/>
    <property type="molecule type" value="Genomic_DNA"/>
</dbReference>
<protein>
    <recommendedName>
        <fullName evidence="2">Cell wall hydrolase SleB domain-containing protein</fullName>
    </recommendedName>
</protein>
<dbReference type="Gene3D" id="1.10.10.2520">
    <property type="entry name" value="Cell wall hydrolase SleB, domain 1"/>
    <property type="match status" value="1"/>
</dbReference>
<gene>
    <name evidence="3" type="ORF">LCGC14_1682850</name>
</gene>
<name>A0A0F9IAI6_9ZZZZ</name>
<keyword evidence="1" id="KW-0472">Membrane</keyword>
<dbReference type="InterPro" id="IPR011105">
    <property type="entry name" value="Cell_wall_hydrolase_SleB"/>
</dbReference>
<evidence type="ECO:0000259" key="2">
    <source>
        <dbReference type="Pfam" id="PF07486"/>
    </source>
</evidence>
<feature type="transmembrane region" description="Helical" evidence="1">
    <location>
        <begin position="7"/>
        <end position="27"/>
    </location>
</feature>
<evidence type="ECO:0000313" key="3">
    <source>
        <dbReference type="EMBL" id="KKM16734.1"/>
    </source>
</evidence>
<dbReference type="AlphaFoldDB" id="A0A0F9IAI6"/>
<comment type="caution">
    <text evidence="3">The sequence shown here is derived from an EMBL/GenBank/DDBJ whole genome shotgun (WGS) entry which is preliminary data.</text>
</comment>
<proteinExistence type="predicted"/>
<accession>A0A0F9IAI6</accession>
<feature type="domain" description="Cell wall hydrolase SleB" evidence="2">
    <location>
        <begin position="106"/>
        <end position="209"/>
    </location>
</feature>
<reference evidence="3" key="1">
    <citation type="journal article" date="2015" name="Nature">
        <title>Complex archaea that bridge the gap between prokaryotes and eukaryotes.</title>
        <authorList>
            <person name="Spang A."/>
            <person name="Saw J.H."/>
            <person name="Jorgensen S.L."/>
            <person name="Zaremba-Niedzwiedzka K."/>
            <person name="Martijn J."/>
            <person name="Lind A.E."/>
            <person name="van Eijk R."/>
            <person name="Schleper C."/>
            <person name="Guy L."/>
            <person name="Ettema T.J."/>
        </authorList>
    </citation>
    <scope>NUCLEOTIDE SEQUENCE</scope>
</reference>